<dbReference type="STRING" id="559304.G8YLB3"/>
<dbReference type="GO" id="GO:0045944">
    <property type="term" value="P:positive regulation of transcription by RNA polymerase II"/>
    <property type="evidence" value="ECO:0007669"/>
    <property type="project" value="TreeGrafter"/>
</dbReference>
<evidence type="ECO:0000256" key="3">
    <source>
        <dbReference type="SAM" id="MobiDB-lite"/>
    </source>
</evidence>
<dbReference type="eggNOG" id="ENOG502QQTI">
    <property type="taxonomic scope" value="Eukaryota"/>
</dbReference>
<dbReference type="SUPFAM" id="SSF57701">
    <property type="entry name" value="Zn2/Cys6 DNA-binding domain"/>
    <property type="match status" value="1"/>
</dbReference>
<dbReference type="GO" id="GO:0009074">
    <property type="term" value="P:aromatic amino acid family catabolic process"/>
    <property type="evidence" value="ECO:0007669"/>
    <property type="project" value="TreeGrafter"/>
</dbReference>
<proteinExistence type="predicted"/>
<dbReference type="Gene3D" id="4.10.240.10">
    <property type="entry name" value="Zn(2)-C6 fungal-type DNA-binding domain"/>
    <property type="match status" value="1"/>
</dbReference>
<evidence type="ECO:0000313" key="6">
    <source>
        <dbReference type="Proteomes" id="UP000005222"/>
    </source>
</evidence>
<dbReference type="CDD" id="cd00067">
    <property type="entry name" value="GAL4"/>
    <property type="match status" value="1"/>
</dbReference>
<dbReference type="OrthoDB" id="2262349at2759"/>
<dbReference type="OMA" id="IWAEAST"/>
<accession>G8YLB3</accession>
<evidence type="ECO:0000313" key="5">
    <source>
        <dbReference type="EMBL" id="CCE88847.1"/>
    </source>
</evidence>
<keyword evidence="2" id="KW-0539">Nucleus</keyword>
<evidence type="ECO:0000256" key="2">
    <source>
        <dbReference type="ARBA" id="ARBA00023242"/>
    </source>
</evidence>
<dbReference type="PANTHER" id="PTHR31644">
    <property type="entry name" value="TRANSCRIPTIONAL ACTIVATOR ARO80-RELATED"/>
    <property type="match status" value="1"/>
</dbReference>
<dbReference type="EMBL" id="FO082054">
    <property type="protein sequence ID" value="CCE88847.1"/>
    <property type="molecule type" value="Genomic_DNA"/>
</dbReference>
<dbReference type="SMART" id="SM00906">
    <property type="entry name" value="Fungal_trans"/>
    <property type="match status" value="1"/>
</dbReference>
<feature type="region of interest" description="Disordered" evidence="3">
    <location>
        <begin position="73"/>
        <end position="129"/>
    </location>
</feature>
<dbReference type="AlphaFoldDB" id="G8YLB3"/>
<feature type="region of interest" description="Disordered" evidence="3">
    <location>
        <begin position="773"/>
        <end position="839"/>
    </location>
</feature>
<dbReference type="PROSITE" id="PS50048">
    <property type="entry name" value="ZN2_CY6_FUNGAL_2"/>
    <property type="match status" value="1"/>
</dbReference>
<feature type="region of interest" description="Disordered" evidence="3">
    <location>
        <begin position="161"/>
        <end position="189"/>
    </location>
</feature>
<evidence type="ECO:0000259" key="4">
    <source>
        <dbReference type="PROSITE" id="PS50048"/>
    </source>
</evidence>
<dbReference type="InParanoid" id="G8YLB3"/>
<dbReference type="InterPro" id="IPR007219">
    <property type="entry name" value="XnlR_reg_dom"/>
</dbReference>
<dbReference type="GO" id="GO:0005634">
    <property type="term" value="C:nucleus"/>
    <property type="evidence" value="ECO:0007669"/>
    <property type="project" value="TreeGrafter"/>
</dbReference>
<dbReference type="InterPro" id="IPR052780">
    <property type="entry name" value="AAA_Catabolism_Regulators"/>
</dbReference>
<name>G8YLB3_PICSO</name>
<dbReference type="InterPro" id="IPR001138">
    <property type="entry name" value="Zn2Cys6_DnaBD"/>
</dbReference>
<organism evidence="5 6">
    <name type="scientific">Pichia sorbitophila (strain ATCC MYA-4447 / BCRC 22081 / CBS 7064 / NBRC 10061 / NRRL Y-12695)</name>
    <name type="common">Hybrid yeast</name>
    <dbReference type="NCBI Taxonomy" id="559304"/>
    <lineage>
        <taxon>Eukaryota</taxon>
        <taxon>Fungi</taxon>
        <taxon>Dikarya</taxon>
        <taxon>Ascomycota</taxon>
        <taxon>Saccharomycotina</taxon>
        <taxon>Pichiomycetes</taxon>
        <taxon>Debaryomycetaceae</taxon>
        <taxon>Millerozyma</taxon>
    </lineage>
</organism>
<protein>
    <submittedName>
        <fullName evidence="5">Piso0_001634 protein</fullName>
    </submittedName>
</protein>
<dbReference type="HOGENOM" id="CLU_005663_0_0_1"/>
<dbReference type="PANTHER" id="PTHR31644:SF2">
    <property type="entry name" value="TRANSCRIPTIONAL ACTIVATOR ARO80-RELATED"/>
    <property type="match status" value="1"/>
</dbReference>
<dbReference type="GO" id="GO:0003677">
    <property type="term" value="F:DNA binding"/>
    <property type="evidence" value="ECO:0007669"/>
    <property type="project" value="InterPro"/>
</dbReference>
<feature type="compositionally biased region" description="Low complexity" evidence="3">
    <location>
        <begin position="172"/>
        <end position="183"/>
    </location>
</feature>
<sequence>MPPEGNKSNTKFRRSYKACLNCRLRKVKCDLGSVDNPREGKCVRCMRERKDCVFIESRRGGTSNVVRGRKRKLETVQGSSGVSTQDSTESSAESSKMSKVEEGEDILDKQETSPLPEMRKESHSRSTTFSTAESALVFLAKAAGTIAKADERDNIDARAKHKQLESFNPPQDAGSGYDDGGSANSLQEKPYESRGTYSMMNGRNGSAISLQDGTVNDSPGSSYSVSLNPPKRLYVPAPENLDIVRPKILSSLSEVDYIGGSVSILSEREAVYLIDFFFMFMHPFFPFIPIHLHSSNILPQYPILLCAILTLAARYCPQDDLQTDSKNEIPRNIEIHDRLWVYVQRLVSQSVWAEASSRSIGTVLAFLLFTEWNPRAVHWRWCDYANRHDDSCDKPSYQDEENLAGLGAMRRSYRMAWMLTGSAVRLAQDLGLMEVSPKIMIATHTAEINCCIDTRKRSMLSQSITDIEIDEETLVNNDDLNEYAILNMTELEIQKHGEGRPLKLTNIQKAKVEILQIMYLAHESLYGPKAKLNGLDQIQNLTVLNIISPLLNNWEKKYRALLTPRDIKSLEFLDLQSDFKKLSSKIRHDVAQFIDQESVILDFHYANLFIFSLALNPSSKNTDSSESERKKRKLDKNNLKLDELSRSAKYIERAFSSANELLSVAHRIHKLKLLRCMTIRWLTRIVKAVAFIVKCYSMIVAHKNSSSSDLSVSDDYDPTMLLSLISITDIAASIHKAAITLRDSAPDELHICTRYSNILMYLCSQMRSEGGSGLNQEASNLDDSGRTSYVTTEDGYSRKSSHGMGANNNQVGDHVPPTAEYATDAGSTNRSTSASNDVSKDSLRTENIFEKLKDTEVIDWFMNNNNNVGLDFVGPWTEMIEQQLHLDDHFNFDMQ</sequence>
<dbReference type="GO" id="GO:0006351">
    <property type="term" value="P:DNA-templated transcription"/>
    <property type="evidence" value="ECO:0007669"/>
    <property type="project" value="InterPro"/>
</dbReference>
<feature type="compositionally biased region" description="Basic and acidic residues" evidence="3">
    <location>
        <begin position="96"/>
        <end position="124"/>
    </location>
</feature>
<gene>
    <name evidence="5" type="primary">Piso0_001634</name>
    <name evidence="5" type="ORF">GNLVRS01_PISO0F10697g</name>
</gene>
<dbReference type="SMART" id="SM00066">
    <property type="entry name" value="GAL4"/>
    <property type="match status" value="1"/>
</dbReference>
<dbReference type="Proteomes" id="UP000005222">
    <property type="component" value="Chromosome F"/>
</dbReference>
<reference evidence="5 6" key="1">
    <citation type="journal article" date="2012" name="G3 (Bethesda)">
        <title>Pichia sorbitophila, an interspecies yeast hybrid reveals early steps of genome resolution following polyploidization.</title>
        <authorList>
            <person name="Leh Louis V."/>
            <person name="Despons L."/>
            <person name="Friedrich A."/>
            <person name="Martin T."/>
            <person name="Durrens P."/>
            <person name="Casaregola S."/>
            <person name="Neuveglise C."/>
            <person name="Fairhead C."/>
            <person name="Marck C."/>
            <person name="Cruz J.A."/>
            <person name="Straub M.L."/>
            <person name="Kugler V."/>
            <person name="Sacerdot C."/>
            <person name="Uzunov Z."/>
            <person name="Thierry A."/>
            <person name="Weiss S."/>
            <person name="Bleykasten C."/>
            <person name="De Montigny J."/>
            <person name="Jacques N."/>
            <person name="Jung P."/>
            <person name="Lemaire M."/>
            <person name="Mallet S."/>
            <person name="Morel G."/>
            <person name="Richard G.F."/>
            <person name="Sarkar A."/>
            <person name="Savel G."/>
            <person name="Schacherer J."/>
            <person name="Seret M.L."/>
            <person name="Talla E."/>
            <person name="Samson G."/>
            <person name="Jubin C."/>
            <person name="Poulain J."/>
            <person name="Vacherie B."/>
            <person name="Barbe V."/>
            <person name="Pelletier E."/>
            <person name="Sherman D.J."/>
            <person name="Westhof E."/>
            <person name="Weissenbach J."/>
            <person name="Baret P.V."/>
            <person name="Wincker P."/>
            <person name="Gaillardin C."/>
            <person name="Dujon B."/>
            <person name="Souciet J.L."/>
        </authorList>
    </citation>
    <scope>NUCLEOTIDE SEQUENCE [LARGE SCALE GENOMIC DNA]</scope>
    <source>
        <strain evidence="6">ATCC MYA-4447 / BCRC 22081 / CBS 7064 / NBRC 10061 / NRRL Y-12695</strain>
    </source>
</reference>
<dbReference type="GO" id="GO:0000981">
    <property type="term" value="F:DNA-binding transcription factor activity, RNA polymerase II-specific"/>
    <property type="evidence" value="ECO:0007669"/>
    <property type="project" value="InterPro"/>
</dbReference>
<keyword evidence="6" id="KW-1185">Reference proteome</keyword>
<feature type="compositionally biased region" description="Polar residues" evidence="3">
    <location>
        <begin position="774"/>
        <end position="791"/>
    </location>
</feature>
<dbReference type="FunCoup" id="G8YLB3">
    <property type="interactions" value="536"/>
</dbReference>
<feature type="domain" description="Zn(2)-C6 fungal-type" evidence="4">
    <location>
        <begin position="18"/>
        <end position="54"/>
    </location>
</feature>
<evidence type="ECO:0000256" key="1">
    <source>
        <dbReference type="ARBA" id="ARBA00022723"/>
    </source>
</evidence>
<keyword evidence="1" id="KW-0479">Metal-binding</keyword>
<dbReference type="GO" id="GO:0008270">
    <property type="term" value="F:zinc ion binding"/>
    <property type="evidence" value="ECO:0007669"/>
    <property type="project" value="InterPro"/>
</dbReference>
<dbReference type="Pfam" id="PF00172">
    <property type="entry name" value="Zn_clus"/>
    <property type="match status" value="1"/>
</dbReference>
<dbReference type="CDD" id="cd12148">
    <property type="entry name" value="fungal_TF_MHR"/>
    <property type="match status" value="1"/>
</dbReference>
<feature type="compositionally biased region" description="Low complexity" evidence="3">
    <location>
        <begin position="83"/>
        <end position="95"/>
    </location>
</feature>
<dbReference type="InterPro" id="IPR036864">
    <property type="entry name" value="Zn2-C6_fun-type_DNA-bd_sf"/>
</dbReference>
<dbReference type="PROSITE" id="PS00463">
    <property type="entry name" value="ZN2_CY6_FUNGAL_1"/>
    <property type="match status" value="1"/>
</dbReference>
<feature type="compositionally biased region" description="Polar residues" evidence="3">
    <location>
        <begin position="825"/>
        <end position="837"/>
    </location>
</feature>